<dbReference type="GO" id="GO:0044718">
    <property type="term" value="P:siderophore transmembrane transport"/>
    <property type="evidence" value="ECO:0007669"/>
    <property type="project" value="TreeGrafter"/>
</dbReference>
<keyword evidence="7 8" id="KW-0998">Cell outer membrane</keyword>
<accession>A0A418NPT9</accession>
<protein>
    <submittedName>
        <fullName evidence="13">TonB-dependent receptor</fullName>
    </submittedName>
</protein>
<keyword evidence="13" id="KW-0675">Receptor</keyword>
<evidence type="ECO:0000256" key="6">
    <source>
        <dbReference type="ARBA" id="ARBA00023136"/>
    </source>
</evidence>
<gene>
    <name evidence="13" type="ORF">D2V07_14265</name>
</gene>
<evidence type="ECO:0000313" key="14">
    <source>
        <dbReference type="Proteomes" id="UP000286576"/>
    </source>
</evidence>
<dbReference type="InterPro" id="IPR037066">
    <property type="entry name" value="Plug_dom_sf"/>
</dbReference>
<organism evidence="13 14">
    <name type="scientific">Aurantiacibacter zhengii</name>
    <dbReference type="NCBI Taxonomy" id="2307003"/>
    <lineage>
        <taxon>Bacteria</taxon>
        <taxon>Pseudomonadati</taxon>
        <taxon>Pseudomonadota</taxon>
        <taxon>Alphaproteobacteria</taxon>
        <taxon>Sphingomonadales</taxon>
        <taxon>Erythrobacteraceae</taxon>
        <taxon>Aurantiacibacter</taxon>
    </lineage>
</organism>
<name>A0A418NPT9_9SPHN</name>
<evidence type="ECO:0000256" key="10">
    <source>
        <dbReference type="SAM" id="SignalP"/>
    </source>
</evidence>
<dbReference type="InterPro" id="IPR012910">
    <property type="entry name" value="Plug_dom"/>
</dbReference>
<sequence length="711" mass="75634">MHRYLTGAFALVLASPGYAQSVQSADSPDTERDDSSPAIVVTAARSQLPASALPLTIDVIDSEALERQILVSGSTVDAVSALLPSFSPTREKLSGAGESLRGRSPLYAINGIPQSTPVRDGSRDGYTIDPFFIDRVEVIYGSNALQGIGATGGVVNQVTVGAPREDGVAIDALAQITLPDGFDGEGIGAKSGALVGYRTGAFDASFGATVERRGAFFDGAGNRIGVDGTQGEIQDSDSWSLFARLGYDLPTGARLELVANRFELEGNANYVLVPGDRSTGIPSTSVRGTTPGDPPSNTAELLSASLTDTDLGGGTLVLQGFYSKTSDVFGGGVFGTFQDPAIDPSGMLFDQSANRSRKLGGKVSYERAVPGFEDLTLTAGFDALFDRTEQSLVQTDRVWVPPSDFRSLAPFLQGNLALADGVVRLAGGLRYENVELSVGDFQTLASYGSVQVDGGSPSFQDLLWNAGVIVEPIDGLRAYASYAEGFTIADVGRILRGITQPGIDVDDFLSLEPVVSNNRELGLEWDRGALQASASYFWSSSDFGSLLVLRNDVFEVERQPIEIEGFEASLAWRAPLPGLSFSGGYANLSGRTDGDSDGIVDEDLDGANISPDRVNLAADYSSGPLSLRAQARFYLSRQFNDLTSATDFEGYTLLDAFIAYRTDIGEFALAASNLTDEFYVTYDSDTVRVTDNSRFYSGRGRTFTLSWRGAF</sequence>
<feature type="chain" id="PRO_5019007616" evidence="10">
    <location>
        <begin position="20"/>
        <end position="711"/>
    </location>
</feature>
<dbReference type="Pfam" id="PF00593">
    <property type="entry name" value="TonB_dep_Rec_b-barrel"/>
    <property type="match status" value="1"/>
</dbReference>
<evidence type="ECO:0000256" key="9">
    <source>
        <dbReference type="RuleBase" id="RU003357"/>
    </source>
</evidence>
<dbReference type="PANTHER" id="PTHR30069">
    <property type="entry name" value="TONB-DEPENDENT OUTER MEMBRANE RECEPTOR"/>
    <property type="match status" value="1"/>
</dbReference>
<dbReference type="RefSeq" id="WP_119587633.1">
    <property type="nucleotide sequence ID" value="NZ_CAWODQ010000027.1"/>
</dbReference>
<keyword evidence="14" id="KW-1185">Reference proteome</keyword>
<keyword evidence="2 8" id="KW-0813">Transport</keyword>
<dbReference type="SUPFAM" id="SSF56935">
    <property type="entry name" value="Porins"/>
    <property type="match status" value="1"/>
</dbReference>
<dbReference type="Gene3D" id="2.170.130.10">
    <property type="entry name" value="TonB-dependent receptor, plug domain"/>
    <property type="match status" value="1"/>
</dbReference>
<dbReference type="Proteomes" id="UP000286576">
    <property type="component" value="Unassembled WGS sequence"/>
</dbReference>
<keyword evidence="3 8" id="KW-1134">Transmembrane beta strand</keyword>
<evidence type="ECO:0000256" key="3">
    <source>
        <dbReference type="ARBA" id="ARBA00022452"/>
    </source>
</evidence>
<dbReference type="CDD" id="cd01347">
    <property type="entry name" value="ligand_gated_channel"/>
    <property type="match status" value="1"/>
</dbReference>
<dbReference type="InterPro" id="IPR036942">
    <property type="entry name" value="Beta-barrel_TonB_sf"/>
</dbReference>
<evidence type="ECO:0000259" key="11">
    <source>
        <dbReference type="Pfam" id="PF00593"/>
    </source>
</evidence>
<keyword evidence="4 8" id="KW-0812">Transmembrane</keyword>
<keyword evidence="5 9" id="KW-0798">TonB box</keyword>
<dbReference type="Pfam" id="PF07715">
    <property type="entry name" value="Plug"/>
    <property type="match status" value="1"/>
</dbReference>
<evidence type="ECO:0000256" key="7">
    <source>
        <dbReference type="ARBA" id="ARBA00023237"/>
    </source>
</evidence>
<keyword evidence="10" id="KW-0732">Signal</keyword>
<evidence type="ECO:0000256" key="5">
    <source>
        <dbReference type="ARBA" id="ARBA00023077"/>
    </source>
</evidence>
<dbReference type="PANTHER" id="PTHR30069:SF42">
    <property type="entry name" value="FERRIC AEROBACTIN RECEPTOR"/>
    <property type="match status" value="1"/>
</dbReference>
<dbReference type="GO" id="GO:0009279">
    <property type="term" value="C:cell outer membrane"/>
    <property type="evidence" value="ECO:0007669"/>
    <property type="project" value="UniProtKB-SubCell"/>
</dbReference>
<dbReference type="Gene3D" id="2.40.170.20">
    <property type="entry name" value="TonB-dependent receptor, beta-barrel domain"/>
    <property type="match status" value="1"/>
</dbReference>
<evidence type="ECO:0000256" key="2">
    <source>
        <dbReference type="ARBA" id="ARBA00022448"/>
    </source>
</evidence>
<reference evidence="13 14" key="1">
    <citation type="submission" date="2018-08" db="EMBL/GenBank/DDBJ databases">
        <title>Erythrobacter zhengii sp.nov., a bacterium isolated from deep-sea sediment.</title>
        <authorList>
            <person name="Fang C."/>
            <person name="Wu Y.-H."/>
            <person name="Sun C."/>
            <person name="Wang H."/>
            <person name="Cheng H."/>
            <person name="Meng F.-X."/>
            <person name="Wang C.-S."/>
            <person name="Xu X.-W."/>
        </authorList>
    </citation>
    <scope>NUCLEOTIDE SEQUENCE [LARGE SCALE GENOMIC DNA]</scope>
    <source>
        <strain evidence="13 14">V18</strain>
    </source>
</reference>
<evidence type="ECO:0000259" key="12">
    <source>
        <dbReference type="Pfam" id="PF07715"/>
    </source>
</evidence>
<dbReference type="EMBL" id="QXFL01000007">
    <property type="protein sequence ID" value="RIV84178.1"/>
    <property type="molecule type" value="Genomic_DNA"/>
</dbReference>
<evidence type="ECO:0000256" key="8">
    <source>
        <dbReference type="PROSITE-ProRule" id="PRU01360"/>
    </source>
</evidence>
<feature type="signal peptide" evidence="10">
    <location>
        <begin position="1"/>
        <end position="19"/>
    </location>
</feature>
<dbReference type="InterPro" id="IPR000531">
    <property type="entry name" value="Beta-barrel_TonB"/>
</dbReference>
<dbReference type="AlphaFoldDB" id="A0A418NPT9"/>
<evidence type="ECO:0000313" key="13">
    <source>
        <dbReference type="EMBL" id="RIV84178.1"/>
    </source>
</evidence>
<feature type="domain" description="TonB-dependent receptor plug" evidence="12">
    <location>
        <begin position="52"/>
        <end position="154"/>
    </location>
</feature>
<comment type="subcellular location">
    <subcellularLocation>
        <location evidence="1 8">Cell outer membrane</location>
        <topology evidence="1 8">Multi-pass membrane protein</topology>
    </subcellularLocation>
</comment>
<dbReference type="OrthoDB" id="9760333at2"/>
<comment type="caution">
    <text evidence="13">The sequence shown here is derived from an EMBL/GenBank/DDBJ whole genome shotgun (WGS) entry which is preliminary data.</text>
</comment>
<feature type="domain" description="TonB-dependent receptor-like beta-barrel" evidence="11">
    <location>
        <begin position="233"/>
        <end position="674"/>
    </location>
</feature>
<proteinExistence type="inferred from homology"/>
<comment type="similarity">
    <text evidence="8 9">Belongs to the TonB-dependent receptor family.</text>
</comment>
<evidence type="ECO:0000256" key="1">
    <source>
        <dbReference type="ARBA" id="ARBA00004571"/>
    </source>
</evidence>
<keyword evidence="6 8" id="KW-0472">Membrane</keyword>
<dbReference type="InterPro" id="IPR039426">
    <property type="entry name" value="TonB-dep_rcpt-like"/>
</dbReference>
<dbReference type="PROSITE" id="PS52016">
    <property type="entry name" value="TONB_DEPENDENT_REC_3"/>
    <property type="match status" value="1"/>
</dbReference>
<evidence type="ECO:0000256" key="4">
    <source>
        <dbReference type="ARBA" id="ARBA00022692"/>
    </source>
</evidence>
<dbReference type="GO" id="GO:0015344">
    <property type="term" value="F:siderophore uptake transmembrane transporter activity"/>
    <property type="evidence" value="ECO:0007669"/>
    <property type="project" value="TreeGrafter"/>
</dbReference>